<evidence type="ECO:0008006" key="3">
    <source>
        <dbReference type="Google" id="ProtNLM"/>
    </source>
</evidence>
<dbReference type="InterPro" id="IPR011200">
    <property type="entry name" value="UCP012608"/>
</dbReference>
<dbReference type="EMBL" id="NOXT01000069">
    <property type="protein sequence ID" value="OYQ34398.1"/>
    <property type="molecule type" value="Genomic_DNA"/>
</dbReference>
<evidence type="ECO:0000313" key="1">
    <source>
        <dbReference type="EMBL" id="OYQ34398.1"/>
    </source>
</evidence>
<comment type="caution">
    <text evidence="1">The sequence shown here is derived from an EMBL/GenBank/DDBJ whole genome shotgun (WGS) entry which is preliminary data.</text>
</comment>
<keyword evidence="2" id="KW-1185">Reference proteome</keyword>
<evidence type="ECO:0000313" key="2">
    <source>
        <dbReference type="Proteomes" id="UP000216991"/>
    </source>
</evidence>
<dbReference type="RefSeq" id="WP_094472598.1">
    <property type="nucleotide sequence ID" value="NZ_NOXT01000069.1"/>
</dbReference>
<proteinExistence type="predicted"/>
<dbReference type="OrthoDB" id="7666987at2"/>
<dbReference type="Pfam" id="PF10094">
    <property type="entry name" value="DUF2332"/>
    <property type="match status" value="1"/>
</dbReference>
<organism evidence="1 2">
    <name type="scientific">Sandarakinorhabdus cyanobacteriorum</name>
    <dbReference type="NCBI Taxonomy" id="1981098"/>
    <lineage>
        <taxon>Bacteria</taxon>
        <taxon>Pseudomonadati</taxon>
        <taxon>Pseudomonadota</taxon>
        <taxon>Alphaproteobacteria</taxon>
        <taxon>Sphingomonadales</taxon>
        <taxon>Sphingosinicellaceae</taxon>
        <taxon>Sandarakinorhabdus</taxon>
    </lineage>
</organism>
<gene>
    <name evidence="1" type="ORF">CHU93_02405</name>
</gene>
<dbReference type="AlphaFoldDB" id="A0A255YYX4"/>
<dbReference type="Proteomes" id="UP000216991">
    <property type="component" value="Unassembled WGS sequence"/>
</dbReference>
<name>A0A255YYX4_9SPHN</name>
<protein>
    <recommendedName>
        <fullName evidence="3">DUF2332 domain-containing protein</fullName>
    </recommendedName>
</protein>
<dbReference type="PIRSF" id="PIRSF012608">
    <property type="entry name" value="UCP012608"/>
    <property type="match status" value="1"/>
</dbReference>
<sequence length="353" mass="36439">MAVPAALQQQARFCVGLGAPFTGALCRVLADAVPPASLTGQRLAAWPGEPMTDALPMRLTGALHWLVRAGRVPGLAALYPPGPMPDDAALAAALAGLFGDAAADADVAAFLDSPPQTNEVGRAGALMPGLLSVAAATGLPLALHELGASAGLNLNMDRFACDLGGVLAGDTGSDVVVRPHWQGPPPPAAQIRVVARAGVDIAPLDAADPAVAQRLLAFIWADQPERLARTQAAIALARRFPPPLAKGDAADWLEQTLALADGVASVVYHSIAFQYFPPAVQDRIRSRLALLGADASPARPLAWLRLEMDDPANPALPTIRLTLWRGAGAEERLLGHAHAHGTFVEWAGGLGAG</sequence>
<accession>A0A255YYX4</accession>
<reference evidence="1 2" key="1">
    <citation type="submission" date="2017-07" db="EMBL/GenBank/DDBJ databases">
        <title>Sandarakinorhabdus cyanobacteriorum sp. nov., a novel bacterium isolated from cyanobacterial aggregates in a eutrophic lake.</title>
        <authorList>
            <person name="Cai H."/>
        </authorList>
    </citation>
    <scope>NUCLEOTIDE SEQUENCE [LARGE SCALE GENOMIC DNA]</scope>
    <source>
        <strain evidence="1 2">TH057</strain>
    </source>
</reference>